<dbReference type="EMBL" id="JANKHO010002766">
    <property type="protein sequence ID" value="KAJ3488959.1"/>
    <property type="molecule type" value="Genomic_DNA"/>
</dbReference>
<proteinExistence type="predicted"/>
<name>A0A9W8JPS2_9AGAR</name>
<reference evidence="2" key="1">
    <citation type="submission" date="2022-07" db="EMBL/GenBank/DDBJ databases">
        <title>Genome Sequence of Agrocybe chaxingu.</title>
        <authorList>
            <person name="Buettner E."/>
        </authorList>
    </citation>
    <scope>NUCLEOTIDE SEQUENCE</scope>
    <source>
        <strain evidence="2">MP-N11</strain>
    </source>
</reference>
<dbReference type="AlphaFoldDB" id="A0A9W8JPS2"/>
<accession>A0A9W8JPS2</accession>
<evidence type="ECO:0000313" key="2">
    <source>
        <dbReference type="EMBL" id="KAJ3488959.1"/>
    </source>
</evidence>
<evidence type="ECO:0000313" key="3">
    <source>
        <dbReference type="Proteomes" id="UP001148786"/>
    </source>
</evidence>
<feature type="compositionally biased region" description="Low complexity" evidence="1">
    <location>
        <begin position="1"/>
        <end position="11"/>
    </location>
</feature>
<comment type="caution">
    <text evidence="2">The sequence shown here is derived from an EMBL/GenBank/DDBJ whole genome shotgun (WGS) entry which is preliminary data.</text>
</comment>
<protein>
    <submittedName>
        <fullName evidence="2">Uncharacterized protein</fullName>
    </submittedName>
</protein>
<sequence>MMLIEAMDAPPGEGPPGAMPGGLGNLQEDDGNFVEVNFNPDNIERAAVPVPPLVQVQDSDEEDLEDSDEEEEEDISPMPRMLRNILGRLWGRNTAAEESSSSDEEPPRDDTGVD</sequence>
<feature type="region of interest" description="Disordered" evidence="1">
    <location>
        <begin position="1"/>
        <end position="114"/>
    </location>
</feature>
<feature type="compositionally biased region" description="Acidic residues" evidence="1">
    <location>
        <begin position="58"/>
        <end position="75"/>
    </location>
</feature>
<organism evidence="2 3">
    <name type="scientific">Agrocybe chaxingu</name>
    <dbReference type="NCBI Taxonomy" id="84603"/>
    <lineage>
        <taxon>Eukaryota</taxon>
        <taxon>Fungi</taxon>
        <taxon>Dikarya</taxon>
        <taxon>Basidiomycota</taxon>
        <taxon>Agaricomycotina</taxon>
        <taxon>Agaricomycetes</taxon>
        <taxon>Agaricomycetidae</taxon>
        <taxon>Agaricales</taxon>
        <taxon>Agaricineae</taxon>
        <taxon>Strophariaceae</taxon>
        <taxon>Agrocybe</taxon>
    </lineage>
</organism>
<evidence type="ECO:0000256" key="1">
    <source>
        <dbReference type="SAM" id="MobiDB-lite"/>
    </source>
</evidence>
<keyword evidence="3" id="KW-1185">Reference proteome</keyword>
<dbReference type="Proteomes" id="UP001148786">
    <property type="component" value="Unassembled WGS sequence"/>
</dbReference>
<gene>
    <name evidence="2" type="ORF">NLJ89_g11569</name>
</gene>